<dbReference type="SUPFAM" id="SSF88723">
    <property type="entry name" value="PIN domain-like"/>
    <property type="match status" value="1"/>
</dbReference>
<dbReference type="Gene3D" id="3.40.50.1010">
    <property type="entry name" value="5'-nuclease"/>
    <property type="match status" value="1"/>
</dbReference>
<dbReference type="SMART" id="SM00484">
    <property type="entry name" value="XPGI"/>
    <property type="match status" value="1"/>
</dbReference>
<organism evidence="5">
    <name type="scientific">Rodentolepis nana</name>
    <name type="common">Dwarf tapeworm</name>
    <name type="synonym">Hymenolepis nana</name>
    <dbReference type="NCBI Taxonomy" id="102285"/>
    <lineage>
        <taxon>Eukaryota</taxon>
        <taxon>Metazoa</taxon>
        <taxon>Spiralia</taxon>
        <taxon>Lophotrochozoa</taxon>
        <taxon>Platyhelminthes</taxon>
        <taxon>Cestoda</taxon>
        <taxon>Eucestoda</taxon>
        <taxon>Cyclophyllidea</taxon>
        <taxon>Hymenolepididae</taxon>
        <taxon>Rodentolepis</taxon>
    </lineage>
</organism>
<protein>
    <submittedName>
        <fullName evidence="5">XPGI domain-containing protein</fullName>
    </submittedName>
</protein>
<dbReference type="SMART" id="SM00279">
    <property type="entry name" value="HhH2"/>
    <property type="match status" value="1"/>
</dbReference>
<sequence>LHLESEQESALELAKNFVASRSSIDINSDAFDALPIRAQLQVILILQDTSIDASPQVKGETFSQAQIKRLMMRRELSRKKEEIESRMNESLIAEAVPKEIQSTSDMVVRAFRIASQDEGHAILLKRRSSKENADDLRARLNRILVRSPGSDLNSDEKVTSEPNTVTELTKMDPDSTDQNGRFGSDEVKVKEGSSESEATSTDTDDFVDVEAGSEDIKTLDNLVLRLIQSREAGTSSSTNKNRVIVAKQPVKTGDVESITSDEESNLEESSSEETYFTDVTDQSVSIEHFNGFSSCVDQSTSSENLQNLMNHAQPPLAKKIVKEELSAKKVDGKIAFVGKVPDSEVKDEFSREESLPQISSFLAPGFDEIEDNLEIDDSVLRLEADRFERLAQETTSDCVAEAQRLVELFGFPVVTSPEEAEAQCCRLQQLGLVDIVASDDSDVWVFGLDRRHLIQLAMLCGSDYTNGIDKIGPIKAVEIVAFFCRSYNHPNSTEIDAVLQPLLAFREFCLRGTDSRWKNIKVPDDFPNEMVVKGYLSPNVEEPKEFHWDTPQMALLTKYPFHKFKSSLEHRVSRTPQIVEFFPHVDSQLKPTSRLTQATYKLKYAKEFENLPNLADNWSADEESQEGNSSNLSRKRKSTEEPKTVTKRRRRKARPKTS</sequence>
<accession>A0A0R3TNL3</accession>
<evidence type="ECO:0000259" key="4">
    <source>
        <dbReference type="SMART" id="SM00484"/>
    </source>
</evidence>
<dbReference type="Gene3D" id="1.10.150.20">
    <property type="entry name" value="5' to 3' exonuclease, C-terminal subdomain"/>
    <property type="match status" value="1"/>
</dbReference>
<comment type="subcellular location">
    <subcellularLocation>
        <location evidence="1">Nucleus</location>
    </subcellularLocation>
</comment>
<feature type="compositionally biased region" description="Basic residues" evidence="3">
    <location>
        <begin position="645"/>
        <end position="658"/>
    </location>
</feature>
<feature type="region of interest" description="Disordered" evidence="3">
    <location>
        <begin position="616"/>
        <end position="658"/>
    </location>
</feature>
<feature type="domain" description="XPG-I" evidence="4">
    <location>
        <begin position="407"/>
        <end position="485"/>
    </location>
</feature>
<feature type="compositionally biased region" description="Basic and acidic residues" evidence="3">
    <location>
        <begin position="183"/>
        <end position="193"/>
    </location>
</feature>
<proteinExistence type="predicted"/>
<dbReference type="GO" id="GO:0005634">
    <property type="term" value="C:nucleus"/>
    <property type="evidence" value="ECO:0007669"/>
    <property type="project" value="UniProtKB-SubCell"/>
</dbReference>
<dbReference type="InterPro" id="IPR006086">
    <property type="entry name" value="XPG-I_dom"/>
</dbReference>
<dbReference type="Pfam" id="PF00867">
    <property type="entry name" value="XPG_I"/>
    <property type="match status" value="1"/>
</dbReference>
<dbReference type="PANTHER" id="PTHR16171:SF7">
    <property type="entry name" value="DNA REPAIR PROTEIN RAD2"/>
    <property type="match status" value="1"/>
</dbReference>
<feature type="region of interest" description="Disordered" evidence="3">
    <location>
        <begin position="147"/>
        <end position="203"/>
    </location>
</feature>
<dbReference type="GO" id="GO:0003697">
    <property type="term" value="F:single-stranded DNA binding"/>
    <property type="evidence" value="ECO:0007669"/>
    <property type="project" value="TreeGrafter"/>
</dbReference>
<evidence type="ECO:0000256" key="1">
    <source>
        <dbReference type="ARBA" id="ARBA00004123"/>
    </source>
</evidence>
<dbReference type="InterPro" id="IPR006084">
    <property type="entry name" value="XPG/Rad2"/>
</dbReference>
<dbReference type="GO" id="GO:0004520">
    <property type="term" value="F:DNA endonuclease activity"/>
    <property type="evidence" value="ECO:0007669"/>
    <property type="project" value="TreeGrafter"/>
</dbReference>
<reference evidence="5" key="1">
    <citation type="submission" date="2017-02" db="UniProtKB">
        <authorList>
            <consortium name="WormBaseParasite"/>
        </authorList>
    </citation>
    <scope>IDENTIFICATION</scope>
</reference>
<evidence type="ECO:0000313" key="5">
    <source>
        <dbReference type="WBParaSite" id="HNAJ_0000898501-mRNA-1"/>
    </source>
</evidence>
<name>A0A0R3TNL3_RODNA</name>
<dbReference type="InterPro" id="IPR036279">
    <property type="entry name" value="5-3_exonuclease_C_sf"/>
</dbReference>
<evidence type="ECO:0000256" key="3">
    <source>
        <dbReference type="SAM" id="MobiDB-lite"/>
    </source>
</evidence>
<evidence type="ECO:0000256" key="2">
    <source>
        <dbReference type="ARBA" id="ARBA00023242"/>
    </source>
</evidence>
<dbReference type="AlphaFoldDB" id="A0A0R3TNL3"/>
<dbReference type="InterPro" id="IPR029060">
    <property type="entry name" value="PIN-like_dom_sf"/>
</dbReference>
<dbReference type="InterPro" id="IPR008918">
    <property type="entry name" value="HhH2"/>
</dbReference>
<keyword evidence="2" id="KW-0539">Nucleus</keyword>
<dbReference type="SUPFAM" id="SSF47807">
    <property type="entry name" value="5' to 3' exonuclease, C-terminal subdomain"/>
    <property type="match status" value="1"/>
</dbReference>
<dbReference type="STRING" id="102285.A0A0R3TNL3"/>
<dbReference type="PRINTS" id="PR00853">
    <property type="entry name" value="XPGRADSUPER"/>
</dbReference>
<dbReference type="WBParaSite" id="HNAJ_0000898501-mRNA-1">
    <property type="protein sequence ID" value="HNAJ_0000898501-mRNA-1"/>
    <property type="gene ID" value="HNAJ_0000898501"/>
</dbReference>
<dbReference type="PANTHER" id="PTHR16171">
    <property type="entry name" value="DNA REPAIR PROTEIN COMPLEMENTING XP-G CELLS-RELATED"/>
    <property type="match status" value="1"/>
</dbReference>